<dbReference type="SMART" id="SM00320">
    <property type="entry name" value="WD40"/>
    <property type="match status" value="3"/>
</dbReference>
<dbReference type="PROSITE" id="PS50082">
    <property type="entry name" value="WD_REPEATS_2"/>
    <property type="match status" value="2"/>
</dbReference>
<dbReference type="InterPro" id="IPR015943">
    <property type="entry name" value="WD40/YVTN_repeat-like_dom_sf"/>
</dbReference>
<dbReference type="InterPro" id="IPR001680">
    <property type="entry name" value="WD40_rpt"/>
</dbReference>
<dbReference type="InterPro" id="IPR036322">
    <property type="entry name" value="WD40_repeat_dom_sf"/>
</dbReference>
<dbReference type="Pfam" id="PF00400">
    <property type="entry name" value="WD40"/>
    <property type="match status" value="2"/>
</dbReference>
<feature type="repeat" description="WD" evidence="3">
    <location>
        <begin position="25"/>
        <end position="58"/>
    </location>
</feature>
<dbReference type="AlphaFoldDB" id="A0A0J7YLH3"/>
<dbReference type="GO" id="GO:0120330">
    <property type="term" value="C:rixosome complex"/>
    <property type="evidence" value="ECO:0007669"/>
    <property type="project" value="TreeGrafter"/>
</dbReference>
<evidence type="ECO:0000256" key="3">
    <source>
        <dbReference type="PROSITE-ProRule" id="PRU00221"/>
    </source>
</evidence>
<name>A0A0J7YLH3_BETVV</name>
<dbReference type="PANTHER" id="PTHR18763:SF0">
    <property type="entry name" value="WD REPEAT-CONTAINING PROTEIN 18"/>
    <property type="match status" value="1"/>
</dbReference>
<feature type="non-terminal residue" evidence="4">
    <location>
        <position position="1"/>
    </location>
</feature>
<keyword evidence="1 3" id="KW-0853">WD repeat</keyword>
<evidence type="ECO:0000256" key="2">
    <source>
        <dbReference type="ARBA" id="ARBA00022737"/>
    </source>
</evidence>
<dbReference type="GO" id="GO:0006364">
    <property type="term" value="P:rRNA processing"/>
    <property type="evidence" value="ECO:0007669"/>
    <property type="project" value="TreeGrafter"/>
</dbReference>
<feature type="repeat" description="WD" evidence="3">
    <location>
        <begin position="119"/>
        <end position="160"/>
    </location>
</feature>
<dbReference type="GO" id="GO:0006261">
    <property type="term" value="P:DNA-templated DNA replication"/>
    <property type="evidence" value="ECO:0007669"/>
    <property type="project" value="TreeGrafter"/>
</dbReference>
<dbReference type="InterPro" id="IPR019775">
    <property type="entry name" value="WD40_repeat_CS"/>
</dbReference>
<dbReference type="GO" id="GO:0005656">
    <property type="term" value="C:nuclear pre-replicative complex"/>
    <property type="evidence" value="ECO:0007669"/>
    <property type="project" value="TreeGrafter"/>
</dbReference>
<dbReference type="eggNOG" id="KOG0266">
    <property type="taxonomic scope" value="Eukaryota"/>
</dbReference>
<dbReference type="SUPFAM" id="SSF50978">
    <property type="entry name" value="WD40 repeat-like"/>
    <property type="match status" value="1"/>
</dbReference>
<keyword evidence="5" id="KW-1185">Reference proteome</keyword>
<feature type="non-terminal residue" evidence="4">
    <location>
        <position position="283"/>
    </location>
</feature>
<keyword evidence="2" id="KW-0677">Repeat</keyword>
<gene>
    <name evidence="4" type="ORF">BVRB_019680</name>
</gene>
<dbReference type="Gene3D" id="2.130.10.10">
    <property type="entry name" value="YVTN repeat-like/Quinoprotein amine dehydrogenase"/>
    <property type="match status" value="1"/>
</dbReference>
<reference evidence="4 5" key="1">
    <citation type="journal article" date="2014" name="Nature">
        <title>The genome of the recently domesticated crop plant sugar beet (Beta vulgaris).</title>
        <authorList>
            <person name="Dohm J.C."/>
            <person name="Minoche A.E."/>
            <person name="Holtgrawe D."/>
            <person name="Capella-Gutierrez S."/>
            <person name="Zakrzewski F."/>
            <person name="Tafer H."/>
            <person name="Rupp O."/>
            <person name="Sorensen T.R."/>
            <person name="Stracke R."/>
            <person name="Reinhardt R."/>
            <person name="Goesmann A."/>
            <person name="Kraft T."/>
            <person name="Schulz B."/>
            <person name="Stadler P.F."/>
            <person name="Schmidt T."/>
            <person name="Gabaldon T."/>
            <person name="Lehrach H."/>
            <person name="Weisshaar B."/>
            <person name="Himmelbauer H."/>
        </authorList>
    </citation>
    <scope>NUCLEOTIDE SEQUENCE [LARGE SCALE GENOMIC DNA]</scope>
    <source>
        <tissue evidence="4">Taproot</tissue>
    </source>
</reference>
<evidence type="ECO:0000256" key="1">
    <source>
        <dbReference type="ARBA" id="ARBA00022574"/>
    </source>
</evidence>
<proteinExistence type="predicted"/>
<dbReference type="Proteomes" id="UP000035740">
    <property type="component" value="Unassembled WGS sequence"/>
</dbReference>
<evidence type="ECO:0000313" key="4">
    <source>
        <dbReference type="EMBL" id="KMS64497.1"/>
    </source>
</evidence>
<dbReference type="OrthoDB" id="10266330at2759"/>
<dbReference type="EMBL" id="KQ130197">
    <property type="protein sequence ID" value="KMS64497.1"/>
    <property type="molecule type" value="Genomic_DNA"/>
</dbReference>
<organism evidence="4 5">
    <name type="scientific">Beta vulgaris subsp. vulgaris</name>
    <name type="common">Beet</name>
    <dbReference type="NCBI Taxonomy" id="3555"/>
    <lineage>
        <taxon>Eukaryota</taxon>
        <taxon>Viridiplantae</taxon>
        <taxon>Streptophyta</taxon>
        <taxon>Embryophyta</taxon>
        <taxon>Tracheophyta</taxon>
        <taxon>Spermatophyta</taxon>
        <taxon>Magnoliopsida</taxon>
        <taxon>eudicotyledons</taxon>
        <taxon>Gunneridae</taxon>
        <taxon>Pentapetalae</taxon>
        <taxon>Caryophyllales</taxon>
        <taxon>Chenopodiaceae</taxon>
        <taxon>Betoideae</taxon>
        <taxon>Beta</taxon>
    </lineage>
</organism>
<protein>
    <submittedName>
        <fullName evidence="4">Uncharacterized protein</fullName>
    </submittedName>
</protein>
<dbReference type="PANTHER" id="PTHR18763">
    <property type="entry name" value="WD-REPEAT PROTEIN 18"/>
    <property type="match status" value="1"/>
</dbReference>
<dbReference type="PROSITE" id="PS00678">
    <property type="entry name" value="WD_REPEATS_1"/>
    <property type="match status" value="1"/>
</dbReference>
<sequence length="283" mass="31392">IVAVYDVGVLLSCLLGSISQPMVRCVGHHLPVNVAAAFPISNRFLTGSLDRTCRLWSVGKAEPDFVFEYNSGITSIIVDPAEAFFCVGTVNGQIYRTRLLHSAASLSESSQITTLLDTSAAHSSSITSLALNFDACLMASADLNDSVKIWDLFSCQCIHTLRNISHPRNHYRLVMFQFAKESLVNGVLVSGFCNAQQIEQLQKFPERHESRSTNITIPGALLSHLKYVRAEHQVELKSVANEESERQARLMAQEVAMSQISEERDRWAQVASRLYDICSSQIL</sequence>
<dbReference type="PROSITE" id="PS50294">
    <property type="entry name" value="WD_REPEATS_REGION"/>
    <property type="match status" value="1"/>
</dbReference>
<accession>A0A0J7YLH3</accession>
<evidence type="ECO:0000313" key="5">
    <source>
        <dbReference type="Proteomes" id="UP000035740"/>
    </source>
</evidence>
<dbReference type="InterPro" id="IPR045227">
    <property type="entry name" value="WDR18/Ipi3/RID3"/>
</dbReference>